<dbReference type="VEuPathDB" id="FungiDB:PV10_00732"/>
<dbReference type="InterPro" id="IPR008030">
    <property type="entry name" value="NmrA-like"/>
</dbReference>
<dbReference type="SUPFAM" id="SSF51735">
    <property type="entry name" value="NAD(P)-binding Rossmann-fold domains"/>
    <property type="match status" value="1"/>
</dbReference>
<accession>A0A438NB28</accession>
<proteinExistence type="predicted"/>
<dbReference type="InterPro" id="IPR051609">
    <property type="entry name" value="NmrA/Isoflavone_reductase-like"/>
</dbReference>
<evidence type="ECO:0000256" key="2">
    <source>
        <dbReference type="ARBA" id="ARBA00023002"/>
    </source>
</evidence>
<feature type="domain" description="NmrA-like" evidence="3">
    <location>
        <begin position="5"/>
        <end position="233"/>
    </location>
</feature>
<dbReference type="CDD" id="cd05259">
    <property type="entry name" value="PCBER_SDR_a"/>
    <property type="match status" value="1"/>
</dbReference>
<comment type="caution">
    <text evidence="4">The sequence shown here is derived from an EMBL/GenBank/DDBJ whole genome shotgun (WGS) entry which is preliminary data.</text>
</comment>
<dbReference type="Proteomes" id="UP000288859">
    <property type="component" value="Unassembled WGS sequence"/>
</dbReference>
<keyword evidence="2" id="KW-0560">Oxidoreductase</keyword>
<evidence type="ECO:0000259" key="3">
    <source>
        <dbReference type="Pfam" id="PF05368"/>
    </source>
</evidence>
<evidence type="ECO:0000313" key="4">
    <source>
        <dbReference type="EMBL" id="RVX72973.1"/>
    </source>
</evidence>
<dbReference type="Gene3D" id="3.90.25.10">
    <property type="entry name" value="UDP-galactose 4-epimerase, domain 1"/>
    <property type="match status" value="1"/>
</dbReference>
<dbReference type="GO" id="GO:0016491">
    <property type="term" value="F:oxidoreductase activity"/>
    <property type="evidence" value="ECO:0007669"/>
    <property type="project" value="UniProtKB-KW"/>
</dbReference>
<protein>
    <recommendedName>
        <fullName evidence="3">NmrA-like domain-containing protein</fullName>
    </recommendedName>
</protein>
<dbReference type="EMBL" id="NAJM01000010">
    <property type="protein sequence ID" value="RVX72973.1"/>
    <property type="molecule type" value="Genomic_DNA"/>
</dbReference>
<reference evidence="4 5" key="1">
    <citation type="submission" date="2017-03" db="EMBL/GenBank/DDBJ databases">
        <title>Genomes of endolithic fungi from Antarctica.</title>
        <authorList>
            <person name="Coleine C."/>
            <person name="Masonjones S."/>
            <person name="Stajich J.E."/>
        </authorList>
    </citation>
    <scope>NUCLEOTIDE SEQUENCE [LARGE SCALE GENOMIC DNA]</scope>
    <source>
        <strain evidence="4 5">CCFEE 6314</strain>
    </source>
</reference>
<dbReference type="InterPro" id="IPR036291">
    <property type="entry name" value="NAD(P)-bd_dom_sf"/>
</dbReference>
<dbReference type="OrthoDB" id="9974981at2759"/>
<sequence length="304" mass="32910">MNQISKVTVIGASGTLGTIVLHGLLRFSSFKVTVLVRSSSPASFPAQVSVVKADYKSESELVKAFEGQDAIISTVGAAAFLDQKVLIDAAIKAKVQRFIPSEFSSNTQSAAVRDLVPVFGTKLEVLNYLKEKEHTGLSWTGLAVGPLFDWGLKNGFLGFDIASKKARIWDEGSVAFSATNQDDVARSLIAILQKPSQTANRYLYIETVAASQNQILKSLEMATKQGWSVERVNTSDLVERGRRQVAAGDFTGNFPLVQASIWGNLVGLRSNYSVDEDLSNMLLGLEYGHLDALMNSIVNSNGET</sequence>
<dbReference type="PANTHER" id="PTHR47706:SF9">
    <property type="entry name" value="NMRA-LIKE DOMAIN-CONTAINING PROTEIN-RELATED"/>
    <property type="match status" value="1"/>
</dbReference>
<evidence type="ECO:0000256" key="1">
    <source>
        <dbReference type="ARBA" id="ARBA00022857"/>
    </source>
</evidence>
<dbReference type="Gene3D" id="3.40.50.720">
    <property type="entry name" value="NAD(P)-binding Rossmann-like Domain"/>
    <property type="match status" value="1"/>
</dbReference>
<name>A0A438NB28_EXOME</name>
<gene>
    <name evidence="4" type="ORF">B0A52_03326</name>
</gene>
<dbReference type="InterPro" id="IPR045312">
    <property type="entry name" value="PCBER-like"/>
</dbReference>
<evidence type="ECO:0000313" key="5">
    <source>
        <dbReference type="Proteomes" id="UP000288859"/>
    </source>
</evidence>
<dbReference type="AlphaFoldDB" id="A0A438NB28"/>
<dbReference type="PANTHER" id="PTHR47706">
    <property type="entry name" value="NMRA-LIKE FAMILY PROTEIN"/>
    <property type="match status" value="1"/>
</dbReference>
<organism evidence="4 5">
    <name type="scientific">Exophiala mesophila</name>
    <name type="common">Black yeast-like fungus</name>
    <dbReference type="NCBI Taxonomy" id="212818"/>
    <lineage>
        <taxon>Eukaryota</taxon>
        <taxon>Fungi</taxon>
        <taxon>Dikarya</taxon>
        <taxon>Ascomycota</taxon>
        <taxon>Pezizomycotina</taxon>
        <taxon>Eurotiomycetes</taxon>
        <taxon>Chaetothyriomycetidae</taxon>
        <taxon>Chaetothyriales</taxon>
        <taxon>Herpotrichiellaceae</taxon>
        <taxon>Exophiala</taxon>
    </lineage>
</organism>
<dbReference type="Pfam" id="PF05368">
    <property type="entry name" value="NmrA"/>
    <property type="match status" value="1"/>
</dbReference>
<keyword evidence="1" id="KW-0521">NADP</keyword>